<evidence type="ECO:0000313" key="8">
    <source>
        <dbReference type="Proteomes" id="UP001208570"/>
    </source>
</evidence>
<evidence type="ECO:0000256" key="4">
    <source>
        <dbReference type="ARBA" id="ARBA00057041"/>
    </source>
</evidence>
<dbReference type="SUPFAM" id="SSF48371">
    <property type="entry name" value="ARM repeat"/>
    <property type="match status" value="1"/>
</dbReference>
<reference evidence="7" key="1">
    <citation type="journal article" date="2023" name="Mol. Biol. Evol.">
        <title>Third-Generation Sequencing Reveals the Adaptive Role of the Epigenome in Three Deep-Sea Polychaetes.</title>
        <authorList>
            <person name="Perez M."/>
            <person name="Aroh O."/>
            <person name="Sun Y."/>
            <person name="Lan Y."/>
            <person name="Juniper S.K."/>
            <person name="Young C.R."/>
            <person name="Angers B."/>
            <person name="Qian P.Y."/>
        </authorList>
    </citation>
    <scope>NUCLEOTIDE SEQUENCE</scope>
    <source>
        <strain evidence="7">P08H-3</strain>
    </source>
</reference>
<evidence type="ECO:0000313" key="7">
    <source>
        <dbReference type="EMBL" id="KAK2148157.1"/>
    </source>
</evidence>
<dbReference type="GO" id="GO:0005852">
    <property type="term" value="C:eukaryotic translation initiation factor 3 complex"/>
    <property type="evidence" value="ECO:0007669"/>
    <property type="project" value="UniProtKB-UniRule"/>
</dbReference>
<dbReference type="GO" id="GO:0003743">
    <property type="term" value="F:translation initiation factor activity"/>
    <property type="evidence" value="ECO:0007669"/>
    <property type="project" value="UniProtKB-UniRule"/>
</dbReference>
<dbReference type="AlphaFoldDB" id="A0AAD9J8G9"/>
<dbReference type="Proteomes" id="UP001208570">
    <property type="component" value="Unassembled WGS sequence"/>
</dbReference>
<keyword evidence="2 5" id="KW-0396">Initiation factor</keyword>
<keyword evidence="3 5" id="KW-0648">Protein biosynthesis</keyword>
<organism evidence="7 8">
    <name type="scientific">Paralvinella palmiformis</name>
    <dbReference type="NCBI Taxonomy" id="53620"/>
    <lineage>
        <taxon>Eukaryota</taxon>
        <taxon>Metazoa</taxon>
        <taxon>Spiralia</taxon>
        <taxon>Lophotrochozoa</taxon>
        <taxon>Annelida</taxon>
        <taxon>Polychaeta</taxon>
        <taxon>Sedentaria</taxon>
        <taxon>Canalipalpata</taxon>
        <taxon>Terebellida</taxon>
        <taxon>Terebelliformia</taxon>
        <taxon>Alvinellidae</taxon>
        <taxon>Paralvinella</taxon>
    </lineage>
</organism>
<comment type="caution">
    <text evidence="7">The sequence shown here is derived from an EMBL/GenBank/DDBJ whole genome shotgun (WGS) entry which is preliminary data.</text>
</comment>
<comment type="function">
    <text evidence="5">Component of the eukaryotic translation initiation factor 3 (eIF-3) complex, which is involved in protein synthesis of a specialized repertoire of mRNAs and, together with other initiation factors, stimulates binding of mRNA and methionyl-tRNAi to the 40S ribosome. The eIF-3 complex specifically targets and initiates translation of a subset of mRNAs involved in cell proliferation.</text>
</comment>
<dbReference type="Pfam" id="PF10075">
    <property type="entry name" value="CSN8_PSD8_EIF3K"/>
    <property type="match status" value="1"/>
</dbReference>
<dbReference type="GO" id="GO:0006446">
    <property type="term" value="P:regulation of translational initiation"/>
    <property type="evidence" value="ECO:0007669"/>
    <property type="project" value="InterPro"/>
</dbReference>
<comment type="subunit">
    <text evidence="5">Component of the eukaryotic translation initiation factor 3 (eIF-3) complex.</text>
</comment>
<dbReference type="SUPFAM" id="SSF46785">
    <property type="entry name" value="Winged helix' DNA-binding domain"/>
    <property type="match status" value="1"/>
</dbReference>
<dbReference type="InterPro" id="IPR036390">
    <property type="entry name" value="WH_DNA-bd_sf"/>
</dbReference>
<dbReference type="InterPro" id="IPR033464">
    <property type="entry name" value="CSN8_PSD8_EIF3K"/>
</dbReference>
<dbReference type="GO" id="GO:0016282">
    <property type="term" value="C:eukaryotic 43S preinitiation complex"/>
    <property type="evidence" value="ECO:0007669"/>
    <property type="project" value="UniProtKB-UniRule"/>
</dbReference>
<proteinExistence type="inferred from homology"/>
<evidence type="ECO:0000256" key="5">
    <source>
        <dbReference type="HAMAP-Rule" id="MF_03010"/>
    </source>
</evidence>
<comment type="function">
    <text evidence="4">Component of the eukaryotic translation initiation factor 3 (eIF-3) complex, which is required for several steps in the initiation of protein synthesis. The eIF-3 complex associates with the 40S ribosome and facilitates the recruitment of eIF-1, eIF-1A, eIF-2:GTP:methionyl-tRNAi and eIF-5 to form the 43S pre-initiation complex (43S PIC). The eIF-3 complex stimulates mRNA recruitment to the 43S PIC and scanning of the mRNA for AUG recognition. The eIF-3 complex is also required for disassembly and recycling of post-termination ribosomal complexes and subsequently prevents premature joining of the 40S and 60S ribosomal subunits prior to initiation. The eIF-3 complex specifically targets and initiates translation of a subset of mRNAs involved in cell proliferation, including cell cycling, differentiation and apoptosis, and uses different modes of RNA stem-loop binding to exert either translational activation or repression.</text>
</comment>
<dbReference type="Gene3D" id="1.10.10.10">
    <property type="entry name" value="Winged helix-like DNA-binding domain superfamily/Winged helix DNA-binding domain"/>
    <property type="match status" value="1"/>
</dbReference>
<dbReference type="InterPro" id="IPR016020">
    <property type="entry name" value="Transl_init_fac_sub12_N_euk"/>
</dbReference>
<dbReference type="Gene3D" id="1.25.40.250">
    <property type="entry name" value="ARM repeat, domain 1"/>
    <property type="match status" value="1"/>
</dbReference>
<comment type="similarity">
    <text evidence="5">Belongs to the eIF-3 subunit K family.</text>
</comment>
<dbReference type="FunFam" id="1.25.40.250:FF:000001">
    <property type="entry name" value="Eukaryotic translation initiation factor 3 subunit K"/>
    <property type="match status" value="1"/>
</dbReference>
<protein>
    <recommendedName>
        <fullName evidence="5">Eukaryotic translation initiation factor 3 subunit K</fullName>
        <shortName evidence="5">eIF3k</shortName>
    </recommendedName>
    <alternativeName>
        <fullName evidence="5">eIF-3 p25</fullName>
    </alternativeName>
</protein>
<keyword evidence="1 5" id="KW-0963">Cytoplasm</keyword>
<dbReference type="EMBL" id="JAODUP010000512">
    <property type="protein sequence ID" value="KAK2148157.1"/>
    <property type="molecule type" value="Genomic_DNA"/>
</dbReference>
<name>A0AAD9J8G9_9ANNE</name>
<dbReference type="PROSITE" id="PS50250">
    <property type="entry name" value="PCI"/>
    <property type="match status" value="1"/>
</dbReference>
<evidence type="ECO:0000256" key="2">
    <source>
        <dbReference type="ARBA" id="ARBA00022540"/>
    </source>
</evidence>
<dbReference type="PANTHER" id="PTHR13022">
    <property type="entry name" value="EUKARYOTIC TRANSLATION INITIATION FACTOR 3 SUBUNIT 11"/>
    <property type="match status" value="1"/>
</dbReference>
<dbReference type="GO" id="GO:0043022">
    <property type="term" value="F:ribosome binding"/>
    <property type="evidence" value="ECO:0007669"/>
    <property type="project" value="InterPro"/>
</dbReference>
<evidence type="ECO:0000256" key="3">
    <source>
        <dbReference type="ARBA" id="ARBA00022917"/>
    </source>
</evidence>
<dbReference type="InterPro" id="IPR016024">
    <property type="entry name" value="ARM-type_fold"/>
</dbReference>
<dbReference type="InterPro" id="IPR009374">
    <property type="entry name" value="eIF3k"/>
</dbReference>
<dbReference type="InterPro" id="IPR036388">
    <property type="entry name" value="WH-like_DNA-bd_sf"/>
</dbReference>
<dbReference type="GO" id="GO:0001732">
    <property type="term" value="P:formation of cytoplasmic translation initiation complex"/>
    <property type="evidence" value="ECO:0007669"/>
    <property type="project" value="UniProtKB-UniRule"/>
</dbReference>
<evidence type="ECO:0000256" key="1">
    <source>
        <dbReference type="ARBA" id="ARBA00022490"/>
    </source>
</evidence>
<dbReference type="InterPro" id="IPR000717">
    <property type="entry name" value="PCI_dom"/>
</dbReference>
<keyword evidence="8" id="KW-1185">Reference proteome</keyword>
<dbReference type="HAMAP" id="MF_03010">
    <property type="entry name" value="eIF3k"/>
    <property type="match status" value="1"/>
</dbReference>
<sequence length="235" mass="26747">MQCSQVSSFHSVELYSFGIGYWPYAPGTWGMWQRYNPENLAALERYVDIQVRDNAYDLEANLAVLKLYQFNPGNFQIIITAQILLKALTNLPHTDFTLCKCLIEASRLEEEPLCSIVTMANHLETCNFREFWIMIHQQPEVILGVKGFETSIRKFICHVVAITYQTIHKNILADLLGGISEADVNQWIAKYGWKDLGNGEVFICNQDENIKTKNITENITFESVASIMATAALAR</sequence>
<dbReference type="GO" id="GO:0003723">
    <property type="term" value="F:RNA binding"/>
    <property type="evidence" value="ECO:0007669"/>
    <property type="project" value="UniProtKB-UniRule"/>
</dbReference>
<evidence type="ECO:0000259" key="6">
    <source>
        <dbReference type="PROSITE" id="PS50250"/>
    </source>
</evidence>
<dbReference type="FunFam" id="1.10.10.10:FF:000212">
    <property type="entry name" value="Eukaryotic translation initiation factor 3 subunit K"/>
    <property type="match status" value="1"/>
</dbReference>
<dbReference type="GO" id="GO:0033290">
    <property type="term" value="C:eukaryotic 48S preinitiation complex"/>
    <property type="evidence" value="ECO:0007669"/>
    <property type="project" value="UniProtKB-UniRule"/>
</dbReference>
<accession>A0AAD9J8G9</accession>
<dbReference type="PANTHER" id="PTHR13022:SF0">
    <property type="entry name" value="EUKARYOTIC TRANSLATION INITIATION FACTOR 3 SUBUNIT K"/>
    <property type="match status" value="1"/>
</dbReference>
<comment type="subcellular location">
    <subcellularLocation>
        <location evidence="5">Cytoplasm</location>
    </subcellularLocation>
</comment>
<gene>
    <name evidence="7" type="ORF">LSH36_512g03063</name>
</gene>
<feature type="domain" description="PCI" evidence="6">
    <location>
        <begin position="56"/>
        <end position="218"/>
    </location>
</feature>